<feature type="transmembrane region" description="Helical" evidence="2">
    <location>
        <begin position="73"/>
        <end position="91"/>
    </location>
</feature>
<reference evidence="4" key="3">
    <citation type="submission" date="2019-12" db="EMBL/GenBank/DDBJ databases">
        <authorList>
            <consortium name="NCBI Pathogen Detection Project"/>
        </authorList>
    </citation>
    <scope>NUCLEOTIDE SEQUENCE</scope>
    <source>
        <strain evidence="4">1930</strain>
    </source>
</reference>
<dbReference type="EMBL" id="CP034298">
    <property type="protein sequence ID" value="QHH09788.1"/>
    <property type="molecule type" value="Genomic_DNA"/>
</dbReference>
<evidence type="ECO:0000313" key="6">
    <source>
        <dbReference type="Proteomes" id="UP000464718"/>
    </source>
</evidence>
<dbReference type="GO" id="GO:0005829">
    <property type="term" value="C:cytosol"/>
    <property type="evidence" value="ECO:0007669"/>
    <property type="project" value="UniProtKB-ARBA"/>
</dbReference>
<dbReference type="InterPro" id="IPR012340">
    <property type="entry name" value="NA-bd_OB-fold"/>
</dbReference>
<reference evidence="4" key="1">
    <citation type="journal article" date="2018" name="Genome Biol.">
        <title>SKESA: strategic k-mer extension for scrupulous assemblies.</title>
        <authorList>
            <person name="Souvorov A."/>
            <person name="Agarwala R."/>
            <person name="Lipman D.J."/>
        </authorList>
    </citation>
    <scope>NUCLEOTIDE SEQUENCE</scope>
    <source>
        <strain evidence="4">1930</strain>
    </source>
</reference>
<dbReference type="GO" id="GO:0003730">
    <property type="term" value="F:mRNA 3'-UTR binding"/>
    <property type="evidence" value="ECO:0007669"/>
    <property type="project" value="TreeGrafter"/>
</dbReference>
<dbReference type="Pfam" id="PF00313">
    <property type="entry name" value="CSD"/>
    <property type="match status" value="1"/>
</dbReference>
<feature type="domain" description="CSD" evidence="3">
    <location>
        <begin position="2"/>
        <end position="67"/>
    </location>
</feature>
<organism evidence="4">
    <name type="scientific">Vibrio parahaemolyticus</name>
    <dbReference type="NCBI Taxonomy" id="670"/>
    <lineage>
        <taxon>Bacteria</taxon>
        <taxon>Pseudomonadati</taxon>
        <taxon>Pseudomonadota</taxon>
        <taxon>Gammaproteobacteria</taxon>
        <taxon>Vibrionales</taxon>
        <taxon>Vibrionaceae</taxon>
        <taxon>Vibrio</taxon>
    </lineage>
</organism>
<accession>A0A7Z2RM36</accession>
<dbReference type="EMBL" id="DACQKT010000042">
    <property type="protein sequence ID" value="HAS6680330.1"/>
    <property type="molecule type" value="Genomic_DNA"/>
</dbReference>
<dbReference type="AlphaFoldDB" id="A0A7Z2RM36"/>
<feature type="transmembrane region" description="Helical" evidence="2">
    <location>
        <begin position="98"/>
        <end position="115"/>
    </location>
</feature>
<dbReference type="InterPro" id="IPR052069">
    <property type="entry name" value="Ca-reg_mRNA-binding_domain"/>
</dbReference>
<sequence length="196" mass="21988">MMMKGQIVEWNDAKGYGFISPVDGKLKVFVHISAITNRGYRPKVKDSVAFDVAEDKKGRFNAENVVVQGVNGFPYTVLFGFSFLVAATASITAFNGEILLIPLYLFLSIFTYFMFAWDKQAAQNGSWRTSESTLHMLSLVGGWPGALLAQFQLRHKSRKQPFKFILWVTIFINIGGFVWLLSESGQRLIQSVLGAF</sequence>
<dbReference type="SUPFAM" id="SSF50249">
    <property type="entry name" value="Nucleic acid-binding proteins"/>
    <property type="match status" value="1"/>
</dbReference>
<evidence type="ECO:0000313" key="5">
    <source>
        <dbReference type="EMBL" id="QHH09788.1"/>
    </source>
</evidence>
<dbReference type="PROSITE" id="PS51857">
    <property type="entry name" value="CSD_2"/>
    <property type="match status" value="1"/>
</dbReference>
<evidence type="ECO:0000259" key="3">
    <source>
        <dbReference type="PROSITE" id="PS51857"/>
    </source>
</evidence>
<dbReference type="Pfam" id="PF06961">
    <property type="entry name" value="DUF1294"/>
    <property type="match status" value="1"/>
</dbReference>
<evidence type="ECO:0000313" key="4">
    <source>
        <dbReference type="EMBL" id="HAS6680330.1"/>
    </source>
</evidence>
<keyword evidence="2" id="KW-0472">Membrane</keyword>
<dbReference type="CDD" id="cd04458">
    <property type="entry name" value="CSP_CDS"/>
    <property type="match status" value="1"/>
</dbReference>
<dbReference type="PANTHER" id="PTHR12962:SF1">
    <property type="entry name" value="COLD SHOCK DOMAIN-CONTAINING PROTEIN CG9705"/>
    <property type="match status" value="1"/>
</dbReference>
<dbReference type="Proteomes" id="UP000856022">
    <property type="component" value="Unassembled WGS sequence"/>
</dbReference>
<dbReference type="SMART" id="SM00357">
    <property type="entry name" value="CSP"/>
    <property type="match status" value="1"/>
</dbReference>
<protein>
    <submittedName>
        <fullName evidence="4">DUF1294 domain-containing protein</fullName>
    </submittedName>
</protein>
<dbReference type="Gene3D" id="2.40.50.140">
    <property type="entry name" value="Nucleic acid-binding proteins"/>
    <property type="match status" value="1"/>
</dbReference>
<name>A0A7Z2RM36_VIBPH</name>
<dbReference type="PANTHER" id="PTHR12962">
    <property type="entry name" value="CALCIUM-REGULATED HEAT STABLE PROTEIN CRHSP-24-RELATED"/>
    <property type="match status" value="1"/>
</dbReference>
<dbReference type="GO" id="GO:0043488">
    <property type="term" value="P:regulation of mRNA stability"/>
    <property type="evidence" value="ECO:0007669"/>
    <property type="project" value="TreeGrafter"/>
</dbReference>
<dbReference type="InterPro" id="IPR011129">
    <property type="entry name" value="CSD"/>
</dbReference>
<reference evidence="5 6" key="2">
    <citation type="submission" date="2018-12" db="EMBL/GenBank/DDBJ databases">
        <title>Genomic insights into the evolutionary origins and pathogenicity of five Vibrio parahaemolyticus strains isolated from the shrimp with acute hepatopancreatic necrosis disease (AHPND).</title>
        <authorList>
            <person name="Yang Q."/>
            <person name="Dong X."/>
            <person name="Xie G."/>
            <person name="Fu S."/>
            <person name="Zou P."/>
            <person name="Sun J."/>
            <person name="Wang Y."/>
            <person name="Huang J."/>
        </authorList>
    </citation>
    <scope>NUCLEOTIDE SEQUENCE [LARGE SCALE GENOMIC DNA]</scope>
    <source>
        <strain evidence="5 6">20160303005-1</strain>
    </source>
</reference>
<dbReference type="Proteomes" id="UP000464718">
    <property type="component" value="Chromosome i"/>
</dbReference>
<keyword evidence="2" id="KW-0812">Transmembrane</keyword>
<keyword evidence="1" id="KW-0597">Phosphoprotein</keyword>
<evidence type="ECO:0000256" key="2">
    <source>
        <dbReference type="SAM" id="Phobius"/>
    </source>
</evidence>
<proteinExistence type="predicted"/>
<gene>
    <name evidence="5" type="ORF">EHC69_10705</name>
    <name evidence="4" type="ORF">I7278_26590</name>
</gene>
<feature type="transmembrane region" description="Helical" evidence="2">
    <location>
        <begin position="164"/>
        <end position="182"/>
    </location>
</feature>
<dbReference type="InterPro" id="IPR010718">
    <property type="entry name" value="DUF1294"/>
</dbReference>
<keyword evidence="2" id="KW-1133">Transmembrane helix</keyword>
<dbReference type="InterPro" id="IPR002059">
    <property type="entry name" value="CSP_DNA-bd"/>
</dbReference>
<evidence type="ECO:0000256" key="1">
    <source>
        <dbReference type="ARBA" id="ARBA00022553"/>
    </source>
</evidence>